<name>A0A396YT44_9LEPT</name>
<dbReference type="AlphaFoldDB" id="A0A396YT44"/>
<sequence length="221" mass="26283">MDTSTLIHFPVDSKFPRIKSDECLNHAGILVALFDDPGYWYQLVGRSEFWDRTNLSRKRLQFYEIYIGLIVGILNLWSSRLIIIGELKNRQLFVSRTRESNNQELGYFENSLFRICEKNRELSYEDLLDTFIQPHKDLRRFFQSFNRSLIRDYDSLFATVGLAQWFIDSGKKVVEADETSTLNSLSPDYQSNQEFVFYRTLDSIMMKTESFVLKQRWCRLF</sequence>
<dbReference type="EMBL" id="QHCT01000007">
    <property type="protein sequence ID" value="RHX85745.1"/>
    <property type="molecule type" value="Genomic_DNA"/>
</dbReference>
<reference evidence="3" key="1">
    <citation type="submission" date="2018-05" db="EMBL/GenBank/DDBJ databases">
        <title>Leptospira yasudae sp. nov. and Leptospira stimsonii sp. nov., two pathogenic species of the genus Leptospira isolated from environmental sources.</title>
        <authorList>
            <person name="Casanovas-Massana A."/>
            <person name="Hamond C."/>
            <person name="Santos L.A."/>
            <person name="Hacker K.P."/>
            <person name="Balassiano I."/>
            <person name="Medeiros M.A."/>
            <person name="Reis M.G."/>
            <person name="Ko A.I."/>
            <person name="Wunder E.A."/>
        </authorList>
    </citation>
    <scope>NUCLEOTIDE SEQUENCE [LARGE SCALE GENOMIC DNA]</scope>
    <source>
        <strain evidence="3">Yale</strain>
    </source>
</reference>
<evidence type="ECO:0000313" key="3">
    <source>
        <dbReference type="Proteomes" id="UP000265798"/>
    </source>
</evidence>
<organism evidence="2 3">
    <name type="scientific">Leptospira stimsonii</name>
    <dbReference type="NCBI Taxonomy" id="2202203"/>
    <lineage>
        <taxon>Bacteria</taxon>
        <taxon>Pseudomonadati</taxon>
        <taxon>Spirochaetota</taxon>
        <taxon>Spirochaetia</taxon>
        <taxon>Leptospirales</taxon>
        <taxon>Leptospiraceae</taxon>
        <taxon>Leptospira</taxon>
    </lineage>
</organism>
<evidence type="ECO:0000313" key="2">
    <source>
        <dbReference type="EMBL" id="RHX85745.1"/>
    </source>
</evidence>
<feature type="transmembrane region" description="Helical" evidence="1">
    <location>
        <begin position="65"/>
        <end position="83"/>
    </location>
</feature>
<keyword evidence="1" id="KW-0472">Membrane</keyword>
<keyword evidence="1" id="KW-0812">Transmembrane</keyword>
<dbReference type="Proteomes" id="UP000265798">
    <property type="component" value="Unassembled WGS sequence"/>
</dbReference>
<keyword evidence="1" id="KW-1133">Transmembrane helix</keyword>
<proteinExistence type="predicted"/>
<comment type="caution">
    <text evidence="2">The sequence shown here is derived from an EMBL/GenBank/DDBJ whole genome shotgun (WGS) entry which is preliminary data.</text>
</comment>
<evidence type="ECO:0000256" key="1">
    <source>
        <dbReference type="SAM" id="Phobius"/>
    </source>
</evidence>
<gene>
    <name evidence="2" type="ORF">DLM75_19655</name>
</gene>
<protein>
    <submittedName>
        <fullName evidence="2">Uncharacterized protein</fullName>
    </submittedName>
</protein>
<dbReference type="RefSeq" id="WP_118970208.1">
    <property type="nucleotide sequence ID" value="NZ_QHCT01000007.1"/>
</dbReference>
<accession>A0A396YT44</accession>